<evidence type="ECO:0000256" key="1">
    <source>
        <dbReference type="ARBA" id="ARBA00004141"/>
    </source>
</evidence>
<evidence type="ECO:0000313" key="7">
    <source>
        <dbReference type="EMBL" id="RHJ85277.1"/>
    </source>
</evidence>
<evidence type="ECO:0000256" key="2">
    <source>
        <dbReference type="ARBA" id="ARBA00022448"/>
    </source>
</evidence>
<proteinExistence type="predicted"/>
<evidence type="ECO:0000256" key="3">
    <source>
        <dbReference type="ARBA" id="ARBA00022692"/>
    </source>
</evidence>
<organism evidence="7 8">
    <name type="scientific">Emergencia timonensis</name>
    <dbReference type="NCBI Taxonomy" id="1776384"/>
    <lineage>
        <taxon>Bacteria</taxon>
        <taxon>Bacillati</taxon>
        <taxon>Bacillota</taxon>
        <taxon>Clostridia</taxon>
        <taxon>Peptostreptococcales</taxon>
        <taxon>Anaerovoracaceae</taxon>
        <taxon>Emergencia</taxon>
    </lineage>
</organism>
<dbReference type="Pfam" id="PF03169">
    <property type="entry name" value="OPT"/>
    <property type="match status" value="1"/>
</dbReference>
<dbReference type="GO" id="GO:0035673">
    <property type="term" value="F:oligopeptide transmembrane transporter activity"/>
    <property type="evidence" value="ECO:0007669"/>
    <property type="project" value="InterPro"/>
</dbReference>
<feature type="transmembrane region" description="Helical" evidence="6">
    <location>
        <begin position="284"/>
        <end position="302"/>
    </location>
</feature>
<reference evidence="7 8" key="1">
    <citation type="submission" date="2018-08" db="EMBL/GenBank/DDBJ databases">
        <title>A genome reference for cultivated species of the human gut microbiota.</title>
        <authorList>
            <person name="Zou Y."/>
            <person name="Xue W."/>
            <person name="Luo G."/>
        </authorList>
    </citation>
    <scope>NUCLEOTIDE SEQUENCE [LARGE SCALE GENOMIC DNA]</scope>
    <source>
        <strain evidence="7 8">AM07-24</strain>
    </source>
</reference>
<comment type="subcellular location">
    <subcellularLocation>
        <location evidence="1">Membrane</location>
        <topology evidence="1">Multi-pass membrane protein</topology>
    </subcellularLocation>
</comment>
<keyword evidence="3 6" id="KW-0812">Transmembrane</keyword>
<evidence type="ECO:0000256" key="5">
    <source>
        <dbReference type="ARBA" id="ARBA00023136"/>
    </source>
</evidence>
<dbReference type="OrthoDB" id="3652263at2"/>
<keyword evidence="2" id="KW-0813">Transport</keyword>
<feature type="transmembrane region" description="Helical" evidence="6">
    <location>
        <begin position="39"/>
        <end position="56"/>
    </location>
</feature>
<accession>A0A415DX97</accession>
<feature type="transmembrane region" description="Helical" evidence="6">
    <location>
        <begin position="405"/>
        <end position="423"/>
    </location>
</feature>
<dbReference type="GO" id="GO:0016020">
    <property type="term" value="C:membrane"/>
    <property type="evidence" value="ECO:0007669"/>
    <property type="project" value="UniProtKB-SubCell"/>
</dbReference>
<dbReference type="AlphaFoldDB" id="A0A415DX97"/>
<comment type="caution">
    <text evidence="7">The sequence shown here is derived from an EMBL/GenBank/DDBJ whole genome shotgun (WGS) entry which is preliminary data.</text>
</comment>
<feature type="transmembrane region" description="Helical" evidence="6">
    <location>
        <begin position="68"/>
        <end position="92"/>
    </location>
</feature>
<feature type="transmembrane region" description="Helical" evidence="6">
    <location>
        <begin position="308"/>
        <end position="331"/>
    </location>
</feature>
<feature type="transmembrane region" description="Helical" evidence="6">
    <location>
        <begin position="513"/>
        <end position="531"/>
    </location>
</feature>
<dbReference type="InterPro" id="IPR004813">
    <property type="entry name" value="OPT"/>
</dbReference>
<evidence type="ECO:0000256" key="6">
    <source>
        <dbReference type="SAM" id="Phobius"/>
    </source>
</evidence>
<evidence type="ECO:0000256" key="4">
    <source>
        <dbReference type="ARBA" id="ARBA00022989"/>
    </source>
</evidence>
<protein>
    <submittedName>
        <fullName evidence="7">OPT family oligopeptide transporter</fullName>
    </submittedName>
</protein>
<dbReference type="PROSITE" id="PS51257">
    <property type="entry name" value="PROKAR_LIPOPROTEIN"/>
    <property type="match status" value="1"/>
</dbReference>
<name>A0A415DX97_9FIRM</name>
<feature type="transmembrane region" description="Helical" evidence="6">
    <location>
        <begin position="343"/>
        <end position="368"/>
    </location>
</feature>
<dbReference type="Proteomes" id="UP000284841">
    <property type="component" value="Unassembled WGS sequence"/>
</dbReference>
<feature type="transmembrane region" description="Helical" evidence="6">
    <location>
        <begin position="475"/>
        <end position="501"/>
    </location>
</feature>
<feature type="transmembrane region" description="Helical" evidence="6">
    <location>
        <begin position="176"/>
        <end position="195"/>
    </location>
</feature>
<gene>
    <name evidence="7" type="ORF">DW099_15730</name>
</gene>
<feature type="transmembrane region" description="Helical" evidence="6">
    <location>
        <begin position="152"/>
        <end position="170"/>
    </location>
</feature>
<dbReference type="EMBL" id="QRMS01000005">
    <property type="protein sequence ID" value="RHJ85277.1"/>
    <property type="molecule type" value="Genomic_DNA"/>
</dbReference>
<feature type="transmembrane region" description="Helical" evidence="6">
    <location>
        <begin position="7"/>
        <end position="27"/>
    </location>
</feature>
<feature type="transmembrane region" description="Helical" evidence="6">
    <location>
        <begin position="451"/>
        <end position="469"/>
    </location>
</feature>
<evidence type="ECO:0000313" key="8">
    <source>
        <dbReference type="Proteomes" id="UP000284841"/>
    </source>
</evidence>
<sequence length="540" mass="56866">MPKVIEPVVLIVSIVVSILGCIVGLQVQVHTGTTPDTSIVGAIFAILVAQIPLRWLKSFKNIHRQNLVQTSISGATFASANCMFLTMGIPVIMGWPQLMVPMLIGATLATIVDATILYKSFGSPMFPAEGAWPPGIAVAESIYAMADKGKRAVLLLVGAVFGWGGAMIGIPMDLVGVVWVGSLVAMGSFGVGSLIKGLLSTNEFSLTFAGHTANFATDLFGSDFSFADSVSFSYLGHGAMIGAGIISLLQCAKILFRKEGKGTSAAAQFGTSLSDMKGALGKGFIAYLVIALGLAVATGLYYEMGVGMFIAWVVFAAVAALISELIVGVSAMHSGWFPGFATALLFLIIGMMIGFPTLPLAILAGFTASTGPAFSDMGNDLKAGWILRGKGADMELEKVGRRQQYFAELLGFGVAFVMVAIFAKSYFSQGMFAPINFVYQSTIEAGSTIEVMKWLAIWAVPGALIQLIGGNHQAGILFATGFLVGWTEAGVVILIAILIRWLIVRKNPERDSIFAILGAGALVGCALRDFSSSMLGLFKK</sequence>
<keyword evidence="5 6" id="KW-0472">Membrane</keyword>
<keyword evidence="4 6" id="KW-1133">Transmembrane helix</keyword>
<dbReference type="STRING" id="1776384.GCA_900086585_00157"/>
<keyword evidence="8" id="KW-1185">Reference proteome</keyword>